<dbReference type="AlphaFoldDB" id="A0A517MNN0"/>
<feature type="transmembrane region" description="Helical" evidence="1">
    <location>
        <begin position="179"/>
        <end position="196"/>
    </location>
</feature>
<name>A0A517MNN0_9BACT</name>
<dbReference type="OrthoDB" id="291683at2"/>
<feature type="transmembrane region" description="Helical" evidence="1">
    <location>
        <begin position="82"/>
        <end position="101"/>
    </location>
</feature>
<accession>A0A517MNN0</accession>
<feature type="transmembrane region" description="Helical" evidence="1">
    <location>
        <begin position="113"/>
        <end position="137"/>
    </location>
</feature>
<dbReference type="Proteomes" id="UP000320672">
    <property type="component" value="Chromosome"/>
</dbReference>
<evidence type="ECO:0000256" key="1">
    <source>
        <dbReference type="SAM" id="Phobius"/>
    </source>
</evidence>
<feature type="transmembrane region" description="Helical" evidence="1">
    <location>
        <begin position="216"/>
        <end position="236"/>
    </location>
</feature>
<keyword evidence="1" id="KW-1133">Transmembrane helix</keyword>
<protein>
    <submittedName>
        <fullName evidence="2">Uncharacterized protein</fullName>
    </submittedName>
</protein>
<dbReference type="EMBL" id="CP036262">
    <property type="protein sequence ID" value="QDS96484.1"/>
    <property type="molecule type" value="Genomic_DNA"/>
</dbReference>
<feature type="transmembrane region" description="Helical" evidence="1">
    <location>
        <begin position="149"/>
        <end position="172"/>
    </location>
</feature>
<dbReference type="RefSeq" id="WP_145354622.1">
    <property type="nucleotide sequence ID" value="NZ_CP036262.1"/>
</dbReference>
<sequence length="246" mass="26190">MLWFFTSLGQTCFSSSESALLTCCVALTVVWQTTGLAVSRQWFLLPFAWGVVGLSVFLLNPIADSTSPFDLREKLLNPNTLALLGGIQVLVTGFSFSLGLRSVSTLHQERWRLLLGVLHCIPPLPILLGGLLAQQMWLSQQVGARPEWGGVMVGVTAVVLLAVCSGGAILLSANRRSQVHLLSGVLLGVLVLLAVTADRSLPTEPSEATTDAAVRSLLPCVLVIGACIAAGVVLEVRRNRRLVASP</sequence>
<dbReference type="KEGG" id="rml:FF011L_52950"/>
<gene>
    <name evidence="2" type="ORF">FF011L_52950</name>
</gene>
<organism evidence="2 3">
    <name type="scientific">Roseimaritima multifibrata</name>
    <dbReference type="NCBI Taxonomy" id="1930274"/>
    <lineage>
        <taxon>Bacteria</taxon>
        <taxon>Pseudomonadati</taxon>
        <taxon>Planctomycetota</taxon>
        <taxon>Planctomycetia</taxon>
        <taxon>Pirellulales</taxon>
        <taxon>Pirellulaceae</taxon>
        <taxon>Roseimaritima</taxon>
    </lineage>
</organism>
<proteinExistence type="predicted"/>
<feature type="transmembrane region" description="Helical" evidence="1">
    <location>
        <begin position="43"/>
        <end position="62"/>
    </location>
</feature>
<reference evidence="2 3" key="1">
    <citation type="submission" date="2019-02" db="EMBL/GenBank/DDBJ databases">
        <title>Deep-cultivation of Planctomycetes and their phenomic and genomic characterization uncovers novel biology.</title>
        <authorList>
            <person name="Wiegand S."/>
            <person name="Jogler M."/>
            <person name="Boedeker C."/>
            <person name="Pinto D."/>
            <person name="Vollmers J."/>
            <person name="Rivas-Marin E."/>
            <person name="Kohn T."/>
            <person name="Peeters S.H."/>
            <person name="Heuer A."/>
            <person name="Rast P."/>
            <person name="Oberbeckmann S."/>
            <person name="Bunk B."/>
            <person name="Jeske O."/>
            <person name="Meyerdierks A."/>
            <person name="Storesund J.E."/>
            <person name="Kallscheuer N."/>
            <person name="Luecker S."/>
            <person name="Lage O.M."/>
            <person name="Pohl T."/>
            <person name="Merkel B.J."/>
            <person name="Hornburger P."/>
            <person name="Mueller R.-W."/>
            <person name="Bruemmer F."/>
            <person name="Labrenz M."/>
            <person name="Spormann A.M."/>
            <person name="Op den Camp H."/>
            <person name="Overmann J."/>
            <person name="Amann R."/>
            <person name="Jetten M.S.M."/>
            <person name="Mascher T."/>
            <person name="Medema M.H."/>
            <person name="Devos D.P."/>
            <person name="Kaster A.-K."/>
            <person name="Ovreas L."/>
            <person name="Rohde M."/>
            <person name="Galperin M.Y."/>
            <person name="Jogler C."/>
        </authorList>
    </citation>
    <scope>NUCLEOTIDE SEQUENCE [LARGE SCALE GENOMIC DNA]</scope>
    <source>
        <strain evidence="2 3">FF011L</strain>
    </source>
</reference>
<evidence type="ECO:0000313" key="2">
    <source>
        <dbReference type="EMBL" id="QDS96484.1"/>
    </source>
</evidence>
<evidence type="ECO:0000313" key="3">
    <source>
        <dbReference type="Proteomes" id="UP000320672"/>
    </source>
</evidence>
<keyword evidence="3" id="KW-1185">Reference proteome</keyword>
<keyword evidence="1" id="KW-0472">Membrane</keyword>
<keyword evidence="1" id="KW-0812">Transmembrane</keyword>